<dbReference type="EMBL" id="MU393510">
    <property type="protein sequence ID" value="KAI4863148.1"/>
    <property type="molecule type" value="Genomic_DNA"/>
</dbReference>
<gene>
    <name evidence="1" type="ORF">F4820DRAFT_427999</name>
</gene>
<evidence type="ECO:0000313" key="2">
    <source>
        <dbReference type="Proteomes" id="UP001497700"/>
    </source>
</evidence>
<reference evidence="1 2" key="1">
    <citation type="journal article" date="2022" name="New Phytol.">
        <title>Ecological generalism drives hyperdiversity of secondary metabolite gene clusters in xylarialean endophytes.</title>
        <authorList>
            <person name="Franco M.E.E."/>
            <person name="Wisecaver J.H."/>
            <person name="Arnold A.E."/>
            <person name="Ju Y.M."/>
            <person name="Slot J.C."/>
            <person name="Ahrendt S."/>
            <person name="Moore L.P."/>
            <person name="Eastman K.E."/>
            <person name="Scott K."/>
            <person name="Konkel Z."/>
            <person name="Mondo S.J."/>
            <person name="Kuo A."/>
            <person name="Hayes R.D."/>
            <person name="Haridas S."/>
            <person name="Andreopoulos B."/>
            <person name="Riley R."/>
            <person name="LaButti K."/>
            <person name="Pangilinan J."/>
            <person name="Lipzen A."/>
            <person name="Amirebrahimi M."/>
            <person name="Yan J."/>
            <person name="Adam C."/>
            <person name="Keymanesh K."/>
            <person name="Ng V."/>
            <person name="Louie K."/>
            <person name="Northen T."/>
            <person name="Drula E."/>
            <person name="Henrissat B."/>
            <person name="Hsieh H.M."/>
            <person name="Youens-Clark K."/>
            <person name="Lutzoni F."/>
            <person name="Miadlikowska J."/>
            <person name="Eastwood D.C."/>
            <person name="Hamelin R.C."/>
            <person name="Grigoriev I.V."/>
            <person name="U'Ren J.M."/>
        </authorList>
    </citation>
    <scope>NUCLEOTIDE SEQUENCE [LARGE SCALE GENOMIC DNA]</scope>
    <source>
        <strain evidence="1 2">CBS 119005</strain>
    </source>
</reference>
<sequence length="161" mass="18638">MRHTIDTCRVQPPLTDDIRYQVEVIQRIGRQPLRSRQGWNRLALMFDHDAPGPISRNRMALVSYRHFANWDYSLTDADQQEILIKDPATETWEAISVLPDQGYQPPGRQQQQHLQQSYEQPQLQEEPQEQPHVAEEEANIDAGVSLDLLGEMDFSDPGEYV</sequence>
<name>A0ACB9YVB0_9PEZI</name>
<organism evidence="1 2">
    <name type="scientific">Hypoxylon rubiginosum</name>
    <dbReference type="NCBI Taxonomy" id="110542"/>
    <lineage>
        <taxon>Eukaryota</taxon>
        <taxon>Fungi</taxon>
        <taxon>Dikarya</taxon>
        <taxon>Ascomycota</taxon>
        <taxon>Pezizomycotina</taxon>
        <taxon>Sordariomycetes</taxon>
        <taxon>Xylariomycetidae</taxon>
        <taxon>Xylariales</taxon>
        <taxon>Hypoxylaceae</taxon>
        <taxon>Hypoxylon</taxon>
    </lineage>
</organism>
<comment type="caution">
    <text evidence="1">The sequence shown here is derived from an EMBL/GenBank/DDBJ whole genome shotgun (WGS) entry which is preliminary data.</text>
</comment>
<proteinExistence type="predicted"/>
<protein>
    <submittedName>
        <fullName evidence="1">Uncharacterized protein</fullName>
    </submittedName>
</protein>
<evidence type="ECO:0000313" key="1">
    <source>
        <dbReference type="EMBL" id="KAI4863148.1"/>
    </source>
</evidence>
<dbReference type="Proteomes" id="UP001497700">
    <property type="component" value="Unassembled WGS sequence"/>
</dbReference>
<keyword evidence="2" id="KW-1185">Reference proteome</keyword>
<accession>A0ACB9YVB0</accession>